<evidence type="ECO:0000313" key="3">
    <source>
        <dbReference type="Proteomes" id="UP000831113"/>
    </source>
</evidence>
<proteinExistence type="predicted"/>
<keyword evidence="3" id="KW-1185">Reference proteome</keyword>
<feature type="domain" description="Fe2OG dioxygenase" evidence="1">
    <location>
        <begin position="99"/>
        <end position="202"/>
    </location>
</feature>
<dbReference type="RefSeq" id="WP_243797675.1">
    <property type="nucleotide sequence ID" value="NZ_CP094669.1"/>
</dbReference>
<dbReference type="GO" id="GO:0051213">
    <property type="term" value="F:dioxygenase activity"/>
    <property type="evidence" value="ECO:0007669"/>
    <property type="project" value="UniProtKB-KW"/>
</dbReference>
<sequence>MSYSLFNPLEVSLSQTEAIAPIGLRYLPEYVSTRLEDRLLDLIDAAPWLGDLKRRVQHYGYRYDYKSRRIDRSMYLGPLPHWCEYYAQKFAEEGVFRSPPDQVIINEYLPGQGIAPHIDCTPCFEDTIVSLSLGSACVMNFTNLADPTQHYNQLLERGSAVVLQHAARFEWQHGIKPLKSDPVNGQRLPRQRRVSLTFRKVKL</sequence>
<protein>
    <submittedName>
        <fullName evidence="2">Alpha-ketoglutarate-dependent dioxygenase AlkB</fullName>
    </submittedName>
</protein>
<keyword evidence="2" id="KW-0223">Dioxygenase</keyword>
<gene>
    <name evidence="2" type="ORF">MTX78_19815</name>
</gene>
<name>A0ABY4CX64_9BACT</name>
<accession>A0ABY4CX64</accession>
<dbReference type="InterPro" id="IPR032857">
    <property type="entry name" value="ALKBH4"/>
</dbReference>
<keyword evidence="2" id="KW-0560">Oxidoreductase</keyword>
<dbReference type="InterPro" id="IPR005123">
    <property type="entry name" value="Oxoglu/Fe-dep_dioxygenase_dom"/>
</dbReference>
<dbReference type="Gene3D" id="2.60.120.590">
    <property type="entry name" value="Alpha-ketoglutarate-dependent dioxygenase AlkB-like"/>
    <property type="match status" value="1"/>
</dbReference>
<organism evidence="2 3">
    <name type="scientific">Hymenobacter tibetensis</name>
    <dbReference type="NCBI Taxonomy" id="497967"/>
    <lineage>
        <taxon>Bacteria</taxon>
        <taxon>Pseudomonadati</taxon>
        <taxon>Bacteroidota</taxon>
        <taxon>Cytophagia</taxon>
        <taxon>Cytophagales</taxon>
        <taxon>Hymenobacteraceae</taxon>
        <taxon>Hymenobacter</taxon>
    </lineage>
</organism>
<evidence type="ECO:0000259" key="1">
    <source>
        <dbReference type="PROSITE" id="PS51471"/>
    </source>
</evidence>
<dbReference type="PROSITE" id="PS51471">
    <property type="entry name" value="FE2OG_OXY"/>
    <property type="match status" value="1"/>
</dbReference>
<evidence type="ECO:0000313" key="2">
    <source>
        <dbReference type="EMBL" id="UOG74352.1"/>
    </source>
</evidence>
<dbReference type="EMBL" id="CP094669">
    <property type="protein sequence ID" value="UOG74352.1"/>
    <property type="molecule type" value="Genomic_DNA"/>
</dbReference>
<dbReference type="InterPro" id="IPR027450">
    <property type="entry name" value="AlkB-like"/>
</dbReference>
<dbReference type="SUPFAM" id="SSF51197">
    <property type="entry name" value="Clavaminate synthase-like"/>
    <property type="match status" value="1"/>
</dbReference>
<dbReference type="PANTHER" id="PTHR12463:SF1">
    <property type="entry name" value="2-OXOGLUTARATE AND FE-DEPENDENT OXYGENASE FAMILY PROTEIN"/>
    <property type="match status" value="1"/>
</dbReference>
<dbReference type="Proteomes" id="UP000831113">
    <property type="component" value="Chromosome"/>
</dbReference>
<reference evidence="2 3" key="1">
    <citation type="submission" date="2022-03" db="EMBL/GenBank/DDBJ databases">
        <title>Hymenobactersp. isolated from the air.</title>
        <authorList>
            <person name="Won M."/>
            <person name="Kwon S.-W."/>
        </authorList>
    </citation>
    <scope>NUCLEOTIDE SEQUENCE [LARGE SCALE GENOMIC DNA]</scope>
    <source>
        <strain evidence="2 3">KACC 21982</strain>
    </source>
</reference>
<dbReference type="PANTHER" id="PTHR12463">
    <property type="entry name" value="OXYGENASE-RELATED"/>
    <property type="match status" value="1"/>
</dbReference>
<dbReference type="InterPro" id="IPR037151">
    <property type="entry name" value="AlkB-like_sf"/>
</dbReference>
<dbReference type="Pfam" id="PF13532">
    <property type="entry name" value="2OG-FeII_Oxy_2"/>
    <property type="match status" value="1"/>
</dbReference>